<dbReference type="VEuPathDB" id="FungiDB:CC77DRAFT_947243"/>
<evidence type="ECO:0000256" key="2">
    <source>
        <dbReference type="SAM" id="SignalP"/>
    </source>
</evidence>
<proteinExistence type="predicted"/>
<reference evidence="6" key="2">
    <citation type="journal article" date="2019" name="bioRxiv">
        <title>Genomics, evolutionary history and diagnostics of the Alternaria alternata species group including apple and Asian pear pathotypes.</title>
        <authorList>
            <person name="Armitage A.D."/>
            <person name="Cockerton H.M."/>
            <person name="Sreenivasaprasad S."/>
            <person name="Woodhall J.W."/>
            <person name="Lane C.R."/>
            <person name="Harrison R.J."/>
            <person name="Clarkson J.P."/>
        </authorList>
    </citation>
    <scope>NUCLEOTIDE SEQUENCE [LARGE SCALE GENOMIC DNA]</scope>
    <source>
        <strain evidence="6">FERA 1177</strain>
    </source>
</reference>
<feature type="signal peptide" evidence="2">
    <location>
        <begin position="1"/>
        <end position="16"/>
    </location>
</feature>
<evidence type="ECO:0000313" key="5">
    <source>
        <dbReference type="Proteomes" id="UP000077248"/>
    </source>
</evidence>
<dbReference type="PANTHER" id="PTHR42047">
    <property type="entry name" value="PROTEIN, PUTATIVE (AFU_ORTHOLOGUE AFUA_6G03560)-RELATED"/>
    <property type="match status" value="1"/>
</dbReference>
<sequence length="217" mass="21882">MKYTVALSALAASAMAWEHKSSACPKPEHTTTVTVGQPSATPTPPANDNGYFGVISSRSASPIHLLPLTARGNKFYLGGGPPSSYCPVESVGAANCPPGNTTVLAGGDQTLSLGVVVPGGQQVYVAPDGALSYTTAHSAAIPAGSEQTGFSRTAPANGNAFGYLNFDTGFVACPAANVTADGYQVFGQVASGATFGDDCLGFSALTVAVDQPGAWQY</sequence>
<organism evidence="3 5">
    <name type="scientific">Alternaria alternata</name>
    <name type="common">Alternaria rot fungus</name>
    <name type="synonym">Torula alternata</name>
    <dbReference type="NCBI Taxonomy" id="5599"/>
    <lineage>
        <taxon>Eukaryota</taxon>
        <taxon>Fungi</taxon>
        <taxon>Dikarya</taxon>
        <taxon>Ascomycota</taxon>
        <taxon>Pezizomycotina</taxon>
        <taxon>Dothideomycetes</taxon>
        <taxon>Pleosporomycetidae</taxon>
        <taxon>Pleosporales</taxon>
        <taxon>Pleosporineae</taxon>
        <taxon>Pleosporaceae</taxon>
        <taxon>Alternaria</taxon>
        <taxon>Alternaria sect. Alternaria</taxon>
        <taxon>Alternaria alternata complex</taxon>
    </lineage>
</organism>
<evidence type="ECO:0008006" key="7">
    <source>
        <dbReference type="Google" id="ProtNLM"/>
    </source>
</evidence>
<feature type="compositionally biased region" description="Polar residues" evidence="1">
    <location>
        <begin position="30"/>
        <end position="40"/>
    </location>
</feature>
<dbReference type="RefSeq" id="XP_018380520.1">
    <property type="nucleotide sequence ID" value="XM_018535129.1"/>
</dbReference>
<name>A0A177D850_ALTAL</name>
<dbReference type="Proteomes" id="UP000291422">
    <property type="component" value="Unassembled WGS sequence"/>
</dbReference>
<dbReference type="EMBL" id="KV441495">
    <property type="protein sequence ID" value="OAG15099.1"/>
    <property type="molecule type" value="Genomic_DNA"/>
</dbReference>
<evidence type="ECO:0000313" key="3">
    <source>
        <dbReference type="EMBL" id="OAG15099.1"/>
    </source>
</evidence>
<dbReference type="Proteomes" id="UP000077248">
    <property type="component" value="Unassembled WGS sequence"/>
</dbReference>
<protein>
    <recommendedName>
        <fullName evidence="7">IgE-binding protein</fullName>
    </recommendedName>
</protein>
<dbReference type="GeneID" id="29120723"/>
<feature type="chain" id="PRO_5040669875" description="IgE-binding protein" evidence="2">
    <location>
        <begin position="17"/>
        <end position="217"/>
    </location>
</feature>
<dbReference type="AlphaFoldDB" id="A0A177D850"/>
<dbReference type="OMA" id="MYVEPSG"/>
<gene>
    <name evidence="4" type="ORF">AA0117_g10008</name>
    <name evidence="3" type="ORF">CC77DRAFT_947243</name>
</gene>
<keyword evidence="5" id="KW-1185">Reference proteome</keyword>
<dbReference type="STRING" id="5599.A0A177D850"/>
<dbReference type="EMBL" id="PDXD01000036">
    <property type="protein sequence ID" value="RYN70915.1"/>
    <property type="molecule type" value="Genomic_DNA"/>
</dbReference>
<evidence type="ECO:0000313" key="6">
    <source>
        <dbReference type="Proteomes" id="UP000291422"/>
    </source>
</evidence>
<evidence type="ECO:0000313" key="4">
    <source>
        <dbReference type="EMBL" id="RYN70915.1"/>
    </source>
</evidence>
<evidence type="ECO:0000256" key="1">
    <source>
        <dbReference type="SAM" id="MobiDB-lite"/>
    </source>
</evidence>
<dbReference type="PANTHER" id="PTHR42047:SF1">
    <property type="entry name" value="PROTEIN, PUTATIVE (AFU_ORTHOLOGUE AFUA_6G03560)-RELATED"/>
    <property type="match status" value="1"/>
</dbReference>
<dbReference type="InterPro" id="IPR052820">
    <property type="entry name" value="PhiA_domain"/>
</dbReference>
<keyword evidence="2" id="KW-0732">Signal</keyword>
<reference evidence="4" key="3">
    <citation type="journal article" date="2019" name="J. ISSAAS">
        <title>Genomics, evolutionary history and diagnostics of the Alternaria alternata species group including apple and Asian pear pathotypes.</title>
        <authorList>
            <person name="Armitage A.D."/>
            <person name="Cockerton H.M."/>
            <person name="Sreenivasaprasad S."/>
            <person name="Woodhall J."/>
            <person name="Lane C."/>
            <person name="Harrison R.J."/>
            <person name="Clarkson J.P."/>
        </authorList>
    </citation>
    <scope>NUCLEOTIDE SEQUENCE</scope>
    <source>
        <strain evidence="4">FERA 1177</strain>
    </source>
</reference>
<feature type="region of interest" description="Disordered" evidence="1">
    <location>
        <begin position="23"/>
        <end position="46"/>
    </location>
</feature>
<accession>A0A177D850</accession>
<dbReference type="KEGG" id="aalt:CC77DRAFT_947243"/>
<reference evidence="3 5" key="1">
    <citation type="submission" date="2016-05" db="EMBL/GenBank/DDBJ databases">
        <title>Comparative analysis of secretome profiles of manganese(II)-oxidizing ascomycete fungi.</title>
        <authorList>
            <consortium name="DOE Joint Genome Institute"/>
            <person name="Zeiner C.A."/>
            <person name="Purvine S.O."/>
            <person name="Zink E.M."/>
            <person name="Wu S."/>
            <person name="Pasa-Tolic L."/>
            <person name="Chaput D.L."/>
            <person name="Haridas S."/>
            <person name="Grigoriev I.V."/>
            <person name="Santelli C.M."/>
            <person name="Hansel C.M."/>
        </authorList>
    </citation>
    <scope>NUCLEOTIDE SEQUENCE [LARGE SCALE GENOMIC DNA]</scope>
    <source>
        <strain evidence="3 5">SRC1lrK2f</strain>
    </source>
</reference>